<keyword evidence="1" id="KW-0812">Transmembrane</keyword>
<keyword evidence="1" id="KW-1133">Transmembrane helix</keyword>
<sequence length="90" mass="10634">MVLMPFLTDRWKSEIDAAIIFEEVTVVQRLNIFTLLIWLIILSSLTYDYDIWYIPFKASKSKLLELSMLKKRVWPFGTFEIPVLFSSLLS</sequence>
<reference evidence="2 3" key="1">
    <citation type="submission" date="2024-01" db="EMBL/GenBank/DDBJ databases">
        <title>The genomes of 5 underutilized Papilionoideae crops provide insights into root nodulation and disease resistanc.</title>
        <authorList>
            <person name="Jiang F."/>
        </authorList>
    </citation>
    <scope>NUCLEOTIDE SEQUENCE [LARGE SCALE GENOMIC DNA]</scope>
    <source>
        <strain evidence="2">DUOXIRENSHENG_FW03</strain>
        <tissue evidence="2">Leaves</tissue>
    </source>
</reference>
<organism evidence="2 3">
    <name type="scientific">Psophocarpus tetragonolobus</name>
    <name type="common">Winged bean</name>
    <name type="synonym">Dolichos tetragonolobus</name>
    <dbReference type="NCBI Taxonomy" id="3891"/>
    <lineage>
        <taxon>Eukaryota</taxon>
        <taxon>Viridiplantae</taxon>
        <taxon>Streptophyta</taxon>
        <taxon>Embryophyta</taxon>
        <taxon>Tracheophyta</taxon>
        <taxon>Spermatophyta</taxon>
        <taxon>Magnoliopsida</taxon>
        <taxon>eudicotyledons</taxon>
        <taxon>Gunneridae</taxon>
        <taxon>Pentapetalae</taxon>
        <taxon>rosids</taxon>
        <taxon>fabids</taxon>
        <taxon>Fabales</taxon>
        <taxon>Fabaceae</taxon>
        <taxon>Papilionoideae</taxon>
        <taxon>50 kb inversion clade</taxon>
        <taxon>NPAAA clade</taxon>
        <taxon>indigoferoid/millettioid clade</taxon>
        <taxon>Phaseoleae</taxon>
        <taxon>Psophocarpus</taxon>
    </lineage>
</organism>
<keyword evidence="3" id="KW-1185">Reference proteome</keyword>
<evidence type="ECO:0000313" key="3">
    <source>
        <dbReference type="Proteomes" id="UP001386955"/>
    </source>
</evidence>
<name>A0AAN9SDL4_PSOTE</name>
<feature type="transmembrane region" description="Helical" evidence="1">
    <location>
        <begin position="32"/>
        <end position="52"/>
    </location>
</feature>
<comment type="caution">
    <text evidence="2">The sequence shown here is derived from an EMBL/GenBank/DDBJ whole genome shotgun (WGS) entry which is preliminary data.</text>
</comment>
<evidence type="ECO:0000313" key="2">
    <source>
        <dbReference type="EMBL" id="KAK7392133.1"/>
    </source>
</evidence>
<proteinExistence type="predicted"/>
<protein>
    <submittedName>
        <fullName evidence="2">Uncharacterized protein</fullName>
    </submittedName>
</protein>
<evidence type="ECO:0000256" key="1">
    <source>
        <dbReference type="SAM" id="Phobius"/>
    </source>
</evidence>
<dbReference type="AlphaFoldDB" id="A0AAN9SDL4"/>
<keyword evidence="1" id="KW-0472">Membrane</keyword>
<gene>
    <name evidence="2" type="ORF">VNO78_20563</name>
</gene>
<accession>A0AAN9SDL4</accession>
<dbReference type="EMBL" id="JAYMYS010000005">
    <property type="protein sequence ID" value="KAK7392133.1"/>
    <property type="molecule type" value="Genomic_DNA"/>
</dbReference>
<dbReference type="Proteomes" id="UP001386955">
    <property type="component" value="Unassembled WGS sequence"/>
</dbReference>